<gene>
    <name evidence="6" type="ORF">HLI_12615</name>
</gene>
<evidence type="ECO:0000256" key="5">
    <source>
        <dbReference type="ARBA" id="ARBA00023277"/>
    </source>
</evidence>
<dbReference type="InterPro" id="IPR013785">
    <property type="entry name" value="Aldolase_TIM"/>
</dbReference>
<comment type="similarity">
    <text evidence="2">Belongs to the KHG/KDPG aldolase family.</text>
</comment>
<dbReference type="InterPro" id="IPR000887">
    <property type="entry name" value="Aldlse_KDPG_KHG"/>
</dbReference>
<dbReference type="NCBIfam" id="TIGR01182">
    <property type="entry name" value="eda"/>
    <property type="match status" value="1"/>
</dbReference>
<evidence type="ECO:0000256" key="4">
    <source>
        <dbReference type="ARBA" id="ARBA00023239"/>
    </source>
</evidence>
<name>A0A410ME31_9BACI</name>
<dbReference type="PANTHER" id="PTHR30246">
    <property type="entry name" value="2-KETO-3-DEOXY-6-PHOSPHOGLUCONATE ALDOLASE"/>
    <property type="match status" value="1"/>
</dbReference>
<evidence type="ECO:0000313" key="6">
    <source>
        <dbReference type="EMBL" id="QAS52973.1"/>
    </source>
</evidence>
<proteinExistence type="inferred from homology"/>
<dbReference type="EMBL" id="CP026118">
    <property type="protein sequence ID" value="QAS52973.1"/>
    <property type="molecule type" value="Genomic_DNA"/>
</dbReference>
<dbReference type="Proteomes" id="UP000287756">
    <property type="component" value="Chromosome"/>
</dbReference>
<organism evidence="6 7">
    <name type="scientific">Halobacillus litoralis</name>
    <dbReference type="NCBI Taxonomy" id="45668"/>
    <lineage>
        <taxon>Bacteria</taxon>
        <taxon>Bacillati</taxon>
        <taxon>Bacillota</taxon>
        <taxon>Bacilli</taxon>
        <taxon>Bacillales</taxon>
        <taxon>Bacillaceae</taxon>
        <taxon>Halobacillus</taxon>
    </lineage>
</organism>
<evidence type="ECO:0000256" key="1">
    <source>
        <dbReference type="ARBA" id="ARBA00004761"/>
    </source>
</evidence>
<dbReference type="Pfam" id="PF01081">
    <property type="entry name" value="Aldolase"/>
    <property type="match status" value="1"/>
</dbReference>
<dbReference type="KEGG" id="hli:HLI_12615"/>
<evidence type="ECO:0000256" key="3">
    <source>
        <dbReference type="ARBA" id="ARBA00011233"/>
    </source>
</evidence>
<keyword evidence="5" id="KW-0119">Carbohydrate metabolism</keyword>
<evidence type="ECO:0000256" key="2">
    <source>
        <dbReference type="ARBA" id="ARBA00006906"/>
    </source>
</evidence>
<dbReference type="PANTHER" id="PTHR30246:SF1">
    <property type="entry name" value="2-DEHYDRO-3-DEOXY-6-PHOSPHOGALACTONATE ALDOLASE-RELATED"/>
    <property type="match status" value="1"/>
</dbReference>
<dbReference type="Gene3D" id="3.20.20.70">
    <property type="entry name" value="Aldolase class I"/>
    <property type="match status" value="1"/>
</dbReference>
<accession>A0A410ME31</accession>
<evidence type="ECO:0000313" key="7">
    <source>
        <dbReference type="Proteomes" id="UP000287756"/>
    </source>
</evidence>
<comment type="subunit">
    <text evidence="3">Homotrimer.</text>
</comment>
<dbReference type="SUPFAM" id="SSF51569">
    <property type="entry name" value="Aldolase"/>
    <property type="match status" value="1"/>
</dbReference>
<reference evidence="6 7" key="1">
    <citation type="submission" date="2018-01" db="EMBL/GenBank/DDBJ databases">
        <title>The whole genome sequencing and assembly of Halobacillus litoralis ERB031 strain.</title>
        <authorList>
            <person name="Lee S.-J."/>
            <person name="Park M.-K."/>
            <person name="Kim J.-Y."/>
            <person name="Lee Y.-J."/>
            <person name="Yi H."/>
            <person name="Bahn Y.-S."/>
            <person name="Kim J.F."/>
            <person name="Lee D.-W."/>
        </authorList>
    </citation>
    <scope>NUCLEOTIDE SEQUENCE [LARGE SCALE GENOMIC DNA]</scope>
    <source>
        <strain evidence="6 7">ERB 031</strain>
    </source>
</reference>
<keyword evidence="4" id="KW-0456">Lyase</keyword>
<comment type="pathway">
    <text evidence="1">Carbohydrate acid metabolism.</text>
</comment>
<dbReference type="AlphaFoldDB" id="A0A410ME31"/>
<dbReference type="GO" id="GO:0016829">
    <property type="term" value="F:lyase activity"/>
    <property type="evidence" value="ECO:0007669"/>
    <property type="project" value="UniProtKB-KW"/>
</dbReference>
<dbReference type="OrthoDB" id="9802667at2"/>
<dbReference type="RefSeq" id="WP_128525251.1">
    <property type="nucleotide sequence ID" value="NZ_CANLVY010000001.1"/>
</dbReference>
<dbReference type="CDD" id="cd00452">
    <property type="entry name" value="KDPG_aldolase"/>
    <property type="match status" value="1"/>
</dbReference>
<sequence length="213" mass="23007">MNRNLFDHMLSSGIVAVIRKVDPAKVKPLVRAFIDGGVTGIEITMDSEDALRVITEVKEEFEEKAVIGAGTVMNKEQAEKAISAGADFIFAPILCKETVEYTKEQGVIMIPGVFTPTEMHLADQWGADMVKVFPANVLGPKFLKDVSGPLSHIQMMPTGGVNLNNLQSFMEAGAVAAGIGGSLVNKSLIESENWTELQELAEQYVEKAGLVKV</sequence>
<protein>
    <submittedName>
        <fullName evidence="6">2-dehydro-3-deoxyphosphogluconate aldolase</fullName>
    </submittedName>
</protein>